<organism evidence="1 2">
    <name type="scientific">Vibrio phage Thalassa</name>
    <dbReference type="NCBI Taxonomy" id="2570301"/>
    <lineage>
        <taxon>Viruses</taxon>
        <taxon>Duplodnaviria</taxon>
        <taxon>Heunggongvirae</taxon>
        <taxon>Uroviricota</taxon>
        <taxon>Caudoviricetes</taxon>
        <taxon>Demerecviridae</taxon>
        <taxon>Ermolyevavirinae</taxon>
        <taxon>Thalassavirus</taxon>
        <taxon>Thalassavirus thalassa</taxon>
    </lineage>
</organism>
<evidence type="ECO:0000313" key="1">
    <source>
        <dbReference type="EMBL" id="AUG85263.1"/>
    </source>
</evidence>
<proteinExistence type="predicted"/>
<protein>
    <submittedName>
        <fullName evidence="1">Uncharacterized protein</fullName>
    </submittedName>
</protein>
<evidence type="ECO:0000313" key="2">
    <source>
        <dbReference type="Proteomes" id="UP000240962"/>
    </source>
</evidence>
<dbReference type="Proteomes" id="UP000240962">
    <property type="component" value="Segment"/>
</dbReference>
<accession>A0A2H5BH02</accession>
<reference evidence="2" key="1">
    <citation type="submission" date="2017-12" db="EMBL/GenBank/DDBJ databases">
        <authorList>
            <person name="Page C.L."/>
            <person name="McFadden E.F."/>
            <person name="Syed A.X."/>
            <person name="Lafty E.M."/>
            <person name="Hyatt D.A."/>
            <person name="Farronato D.M."/>
            <person name="Dong S.Z."/>
            <person name="Apostolopoulos E.L."/>
            <person name="Broussard G.W."/>
        </authorList>
    </citation>
    <scope>NUCLEOTIDE SEQUENCE [LARGE SCALE GENOMIC DNA]</scope>
</reference>
<gene>
    <name evidence="1" type="ORF">THALASSA_61</name>
</gene>
<sequence length="90" mass="10039">MKYGKPLSQKGLQQSFHRRCKAAADDLAKGKSHILMLNQGDNYETFCAQVRVFLCACHQFSANESADLIEKHLQVSIPQISTCVSGRIQV</sequence>
<dbReference type="EMBL" id="MG649967">
    <property type="protein sequence ID" value="AUG85263.1"/>
    <property type="molecule type" value="Genomic_DNA"/>
</dbReference>
<name>A0A2H5BH02_9CAUD</name>
<keyword evidence="2" id="KW-1185">Reference proteome</keyword>